<dbReference type="GO" id="GO:0016301">
    <property type="term" value="F:kinase activity"/>
    <property type="evidence" value="ECO:0007669"/>
    <property type="project" value="UniProtKB-UniRule"/>
</dbReference>
<evidence type="ECO:0008006" key="5">
    <source>
        <dbReference type="Google" id="ProtNLM"/>
    </source>
</evidence>
<keyword evidence="2" id="KW-0808">Transferase</keyword>
<comment type="caution">
    <text evidence="3">The sequence shown here is derived from an EMBL/GenBank/DDBJ whole genome shotgun (WGS) entry which is preliminary data.</text>
</comment>
<protein>
    <recommendedName>
        <fullName evidence="5">Fructosamine kinase</fullName>
    </recommendedName>
</protein>
<accession>A0A5C8PN18</accession>
<evidence type="ECO:0000313" key="3">
    <source>
        <dbReference type="EMBL" id="TXL74817.1"/>
    </source>
</evidence>
<keyword evidence="4" id="KW-1185">Reference proteome</keyword>
<organism evidence="3 4">
    <name type="scientific">Vineibacter terrae</name>
    <dbReference type="NCBI Taxonomy" id="2586908"/>
    <lineage>
        <taxon>Bacteria</taxon>
        <taxon>Pseudomonadati</taxon>
        <taxon>Pseudomonadota</taxon>
        <taxon>Alphaproteobacteria</taxon>
        <taxon>Hyphomicrobiales</taxon>
        <taxon>Vineibacter</taxon>
    </lineage>
</organism>
<comment type="similarity">
    <text evidence="1 2">Belongs to the fructosamine kinase family.</text>
</comment>
<dbReference type="AlphaFoldDB" id="A0A5C8PN18"/>
<dbReference type="EMBL" id="VDUZ01000016">
    <property type="protein sequence ID" value="TXL74817.1"/>
    <property type="molecule type" value="Genomic_DNA"/>
</dbReference>
<dbReference type="OrthoDB" id="5291879at2"/>
<proteinExistence type="inferred from homology"/>
<reference evidence="3 4" key="1">
    <citation type="submission" date="2019-06" db="EMBL/GenBank/DDBJ databases">
        <title>New taxonomy in bacterial strain CC-CFT640, isolated from vineyard.</title>
        <authorList>
            <person name="Lin S.-Y."/>
            <person name="Tsai C.-F."/>
            <person name="Young C.-C."/>
        </authorList>
    </citation>
    <scope>NUCLEOTIDE SEQUENCE [LARGE SCALE GENOMIC DNA]</scope>
    <source>
        <strain evidence="3 4">CC-CFT640</strain>
    </source>
</reference>
<dbReference type="SUPFAM" id="SSF56112">
    <property type="entry name" value="Protein kinase-like (PK-like)"/>
    <property type="match status" value="1"/>
</dbReference>
<name>A0A5C8PN18_9HYPH</name>
<dbReference type="PANTHER" id="PTHR12149:SF8">
    <property type="entry name" value="PROTEIN-RIBULOSAMINE 3-KINASE"/>
    <property type="match status" value="1"/>
</dbReference>
<evidence type="ECO:0000256" key="2">
    <source>
        <dbReference type="PIRNR" id="PIRNR006221"/>
    </source>
</evidence>
<evidence type="ECO:0000256" key="1">
    <source>
        <dbReference type="ARBA" id="ARBA00009460"/>
    </source>
</evidence>
<dbReference type="Pfam" id="PF03881">
    <property type="entry name" value="Fructosamin_kin"/>
    <property type="match status" value="1"/>
</dbReference>
<keyword evidence="2" id="KW-0418">Kinase</keyword>
<dbReference type="InterPro" id="IPR016477">
    <property type="entry name" value="Fructo-/Ketosamine-3-kinase"/>
</dbReference>
<gene>
    <name evidence="3" type="ORF">FHP25_15495</name>
</gene>
<dbReference type="Proteomes" id="UP000321638">
    <property type="component" value="Unassembled WGS sequence"/>
</dbReference>
<dbReference type="Gene3D" id="3.90.1200.10">
    <property type="match status" value="1"/>
</dbReference>
<sequence>MRGPARASARHVVDGVTIVDHLEAALGRRPVAVAPLADGGHGAQVWRVDLGSDRLIAKTAARHLASEGRMLRDLAAAGWPVPAVHASDDRLLVMDWVDHDGSGLSDDGAAAFAERLAALHQAPVPADGQAPFGYRYDVMIGGMPQINERWDTWVAFFRWKRLWTAAWLASRSGRLPAGLMQRIEHLGTRLEDWLQEPAQPALIHGDLWAGNVLCRRGHVVAVIDPAISWSHPEIEIAFTTLFGGFPKAFYERYGALAPLAPGFGTQRRALYNLYPLLVHAALFGEPYPAQIARTLDRYLPA</sequence>
<evidence type="ECO:0000313" key="4">
    <source>
        <dbReference type="Proteomes" id="UP000321638"/>
    </source>
</evidence>
<dbReference type="PIRSF" id="PIRSF006221">
    <property type="entry name" value="Ketosamine-3-kinase"/>
    <property type="match status" value="1"/>
</dbReference>
<dbReference type="Gene3D" id="3.30.200.20">
    <property type="entry name" value="Phosphorylase Kinase, domain 1"/>
    <property type="match status" value="1"/>
</dbReference>
<dbReference type="PANTHER" id="PTHR12149">
    <property type="entry name" value="FRUCTOSAMINE 3 KINASE-RELATED PROTEIN"/>
    <property type="match status" value="1"/>
</dbReference>
<dbReference type="InterPro" id="IPR011009">
    <property type="entry name" value="Kinase-like_dom_sf"/>
</dbReference>